<evidence type="ECO:0000313" key="2">
    <source>
        <dbReference type="Proteomes" id="UP000199481"/>
    </source>
</evidence>
<proteinExistence type="predicted"/>
<dbReference type="Proteomes" id="UP000199481">
    <property type="component" value="Unassembled WGS sequence"/>
</dbReference>
<gene>
    <name evidence="1" type="ORF">SAMN04487752_2704</name>
</gene>
<accession>A0A1H1BRB3</accession>
<evidence type="ECO:0000313" key="1">
    <source>
        <dbReference type="EMBL" id="SDQ54477.1"/>
    </source>
</evidence>
<protein>
    <submittedName>
        <fullName evidence="1">Uncharacterized protein</fullName>
    </submittedName>
</protein>
<dbReference type="AlphaFoldDB" id="A0A1H1BRB3"/>
<keyword evidence="2" id="KW-1185">Reference proteome</keyword>
<organism evidence="1 2">
    <name type="scientific">Carnobacterium viridans</name>
    <dbReference type="NCBI Taxonomy" id="174587"/>
    <lineage>
        <taxon>Bacteria</taxon>
        <taxon>Bacillati</taxon>
        <taxon>Bacillota</taxon>
        <taxon>Bacilli</taxon>
        <taxon>Lactobacillales</taxon>
        <taxon>Carnobacteriaceae</taxon>
        <taxon>Carnobacterium</taxon>
    </lineage>
</organism>
<sequence length="47" mass="5808">MIGNLRLFIHKFIKQQITCEHDYKYHELYGHPYCHFDKCKKCGKTKY</sequence>
<name>A0A1H1BRB3_9LACT</name>
<reference evidence="2" key="1">
    <citation type="submission" date="2016-10" db="EMBL/GenBank/DDBJ databases">
        <authorList>
            <person name="Varghese N."/>
            <person name="Submissions S."/>
        </authorList>
    </citation>
    <scope>NUCLEOTIDE SEQUENCE [LARGE SCALE GENOMIC DNA]</scope>
    <source>
        <strain evidence="2">MPL-11</strain>
    </source>
</reference>
<dbReference type="EMBL" id="FNJW01000008">
    <property type="protein sequence ID" value="SDQ54477.1"/>
    <property type="molecule type" value="Genomic_DNA"/>
</dbReference>